<feature type="domain" description="Pre-mRNA processing factor 4 (PRP4)-like" evidence="9">
    <location>
        <begin position="109"/>
        <end position="159"/>
    </location>
</feature>
<name>A0A058Z6R1_FONAL</name>
<dbReference type="PANTHER" id="PTHR13007">
    <property type="entry name" value="PRE-MRNA SPLICING FACTOR-RELATED"/>
    <property type="match status" value="1"/>
</dbReference>
<feature type="region of interest" description="Disordered" evidence="8">
    <location>
        <begin position="173"/>
        <end position="218"/>
    </location>
</feature>
<dbReference type="GeneID" id="20529364"/>
<comment type="subcellular location">
    <subcellularLocation>
        <location evidence="1">Nucleus</location>
    </subcellularLocation>
</comment>
<dbReference type="OrthoDB" id="10261918at2759"/>
<dbReference type="Pfam" id="PF08799">
    <property type="entry name" value="PRP4"/>
    <property type="match status" value="1"/>
</dbReference>
<gene>
    <name evidence="10" type="ORF">H696_04639</name>
</gene>
<evidence type="ECO:0000256" key="7">
    <source>
        <dbReference type="ARBA" id="ARBA00023242"/>
    </source>
</evidence>
<dbReference type="Gene3D" id="4.10.280.110">
    <property type="entry name" value="Pre-mRNA processing factor 4 domain"/>
    <property type="match status" value="1"/>
</dbReference>
<accession>A0A058Z6R1</accession>
<feature type="region of interest" description="Disordered" evidence="8">
    <location>
        <begin position="1"/>
        <end position="113"/>
    </location>
</feature>
<dbReference type="RefSeq" id="XP_009496793.1">
    <property type="nucleotide sequence ID" value="XM_009498518.1"/>
</dbReference>
<evidence type="ECO:0000256" key="5">
    <source>
        <dbReference type="ARBA" id="ARBA00022728"/>
    </source>
</evidence>
<dbReference type="OMA" id="FRTEYAW"/>
<dbReference type="InterPro" id="IPR004098">
    <property type="entry name" value="Prp18"/>
</dbReference>
<feature type="compositionally biased region" description="Polar residues" evidence="8">
    <location>
        <begin position="173"/>
        <end position="185"/>
    </location>
</feature>
<comment type="similarity">
    <text evidence="2">Belongs to the PRP18 family.</text>
</comment>
<evidence type="ECO:0000256" key="6">
    <source>
        <dbReference type="ARBA" id="ARBA00023187"/>
    </source>
</evidence>
<dbReference type="GO" id="GO:0005682">
    <property type="term" value="C:U5 snRNP"/>
    <property type="evidence" value="ECO:0007669"/>
    <property type="project" value="TreeGrafter"/>
</dbReference>
<feature type="compositionally biased region" description="Basic and acidic residues" evidence="8">
    <location>
        <begin position="62"/>
        <end position="71"/>
    </location>
</feature>
<proteinExistence type="inferred from homology"/>
<dbReference type="InterPro" id="IPR036285">
    <property type="entry name" value="PRP4-like_sf"/>
</dbReference>
<dbReference type="InterPro" id="IPR039979">
    <property type="entry name" value="PRPF18"/>
</dbReference>
<dbReference type="SUPFAM" id="SSF47938">
    <property type="entry name" value="Functional domain of the splicing factor Prp18"/>
    <property type="match status" value="1"/>
</dbReference>
<evidence type="ECO:0000313" key="10">
    <source>
        <dbReference type="EMBL" id="KCV69222.1"/>
    </source>
</evidence>
<evidence type="ECO:0000313" key="11">
    <source>
        <dbReference type="Proteomes" id="UP000030693"/>
    </source>
</evidence>
<dbReference type="Proteomes" id="UP000030693">
    <property type="component" value="Unassembled WGS sequence"/>
</dbReference>
<dbReference type="AlphaFoldDB" id="A0A058Z6R1"/>
<organism evidence="10">
    <name type="scientific">Fonticula alba</name>
    <name type="common">Slime mold</name>
    <dbReference type="NCBI Taxonomy" id="691883"/>
    <lineage>
        <taxon>Eukaryota</taxon>
        <taxon>Rotosphaerida</taxon>
        <taxon>Fonticulaceae</taxon>
        <taxon>Fonticula</taxon>
    </lineage>
</organism>
<dbReference type="SMART" id="SM00500">
    <property type="entry name" value="SFM"/>
    <property type="match status" value="1"/>
</dbReference>
<dbReference type="GO" id="GO:0071021">
    <property type="term" value="C:U2-type post-spliceosomal complex"/>
    <property type="evidence" value="ECO:0007669"/>
    <property type="project" value="TreeGrafter"/>
</dbReference>
<keyword evidence="5" id="KW-0747">Spliceosome</keyword>
<sequence length="398" mass="44824">MSFFDALDEAIMSKSTRADAPPPDAPAAMRFRRRGELNKAPPAPEKKSPSAPAEAAPVDEGDEKKRPREGDSAEPSSKAPRVEDAAIPAESDTFAAPTPPVAPESGLLLSTREVVRRLRRLGEPIRLFGESDKERETRLRELETTGAGGDSEGQRNLTRSTMARIDMQLEAQSMRQATLTSSSDAPTPGKTGGDADDQPSGASADGKPADTDGKSATGVFEHRIDDEVYRRSTNRVSLLIHDYLKFLTNMWDQRLLSRPDYEQRSRQGRDDRRVYEDTKLHIQPLLRHLRRRTLEQDMLQHLTRICDFLQRREYRNALDTYYLMSIGNAPWPMGVTMVGIHERSAREKISSNQVAHVLNDERTRRWIHCLKRLMTLTQDIFPPEDLVQAAGFIPKLDD</sequence>
<feature type="region of interest" description="Disordered" evidence="8">
    <location>
        <begin position="136"/>
        <end position="157"/>
    </location>
</feature>
<dbReference type="GO" id="GO:0046540">
    <property type="term" value="C:U4/U6 x U5 tri-snRNP complex"/>
    <property type="evidence" value="ECO:0007669"/>
    <property type="project" value="TreeGrafter"/>
</dbReference>
<evidence type="ECO:0000256" key="3">
    <source>
        <dbReference type="ARBA" id="ARBA00018242"/>
    </source>
</evidence>
<dbReference type="SUPFAM" id="SSF158230">
    <property type="entry name" value="PRP4-like"/>
    <property type="match status" value="1"/>
</dbReference>
<dbReference type="GO" id="GO:0000350">
    <property type="term" value="P:generation of catalytic spliceosome for second transesterification step"/>
    <property type="evidence" value="ECO:0007669"/>
    <property type="project" value="TreeGrafter"/>
</dbReference>
<keyword evidence="7" id="KW-0539">Nucleus</keyword>
<dbReference type="EMBL" id="KB932207">
    <property type="protein sequence ID" value="KCV69222.1"/>
    <property type="molecule type" value="Genomic_DNA"/>
</dbReference>
<evidence type="ECO:0000256" key="1">
    <source>
        <dbReference type="ARBA" id="ARBA00004123"/>
    </source>
</evidence>
<evidence type="ECO:0000256" key="2">
    <source>
        <dbReference type="ARBA" id="ARBA00008137"/>
    </source>
</evidence>
<dbReference type="Pfam" id="PF02840">
    <property type="entry name" value="Prp18"/>
    <property type="match status" value="1"/>
</dbReference>
<dbReference type="InterPro" id="IPR014906">
    <property type="entry name" value="PRP4-like"/>
</dbReference>
<keyword evidence="11" id="KW-1185">Reference proteome</keyword>
<keyword evidence="4" id="KW-0507">mRNA processing</keyword>
<dbReference type="STRING" id="691883.A0A058Z6R1"/>
<evidence type="ECO:0000256" key="8">
    <source>
        <dbReference type="SAM" id="MobiDB-lite"/>
    </source>
</evidence>
<evidence type="ECO:0000256" key="4">
    <source>
        <dbReference type="ARBA" id="ARBA00022664"/>
    </source>
</evidence>
<keyword evidence="6" id="KW-0508">mRNA splicing</keyword>
<evidence type="ECO:0000259" key="9">
    <source>
        <dbReference type="SMART" id="SM00500"/>
    </source>
</evidence>
<dbReference type="eggNOG" id="KOG2808">
    <property type="taxonomic scope" value="Eukaryota"/>
</dbReference>
<dbReference type="Gene3D" id="1.20.940.10">
    <property type="entry name" value="Functional domain of the splicing factor Prp18"/>
    <property type="match status" value="1"/>
</dbReference>
<protein>
    <recommendedName>
        <fullName evidence="3">Pre-mRNA-splicing factor 18</fullName>
    </recommendedName>
</protein>
<reference evidence="10" key="1">
    <citation type="submission" date="2013-04" db="EMBL/GenBank/DDBJ databases">
        <title>The Genome Sequence of Fonticula alba ATCC 38817.</title>
        <authorList>
            <consortium name="The Broad Institute Genomics Platform"/>
            <person name="Russ C."/>
            <person name="Cuomo C."/>
            <person name="Burger G."/>
            <person name="Gray M.W."/>
            <person name="Holland P.W.H."/>
            <person name="King N."/>
            <person name="Lang F.B.F."/>
            <person name="Roger A.J."/>
            <person name="Ruiz-Trillo I."/>
            <person name="Brown M."/>
            <person name="Walker B."/>
            <person name="Young S."/>
            <person name="Zeng Q."/>
            <person name="Gargeya S."/>
            <person name="Fitzgerald M."/>
            <person name="Haas B."/>
            <person name="Abouelleil A."/>
            <person name="Allen A.W."/>
            <person name="Alvarado L."/>
            <person name="Arachchi H.M."/>
            <person name="Berlin A.M."/>
            <person name="Chapman S.B."/>
            <person name="Gainer-Dewar J."/>
            <person name="Goldberg J."/>
            <person name="Griggs A."/>
            <person name="Gujja S."/>
            <person name="Hansen M."/>
            <person name="Howarth C."/>
            <person name="Imamovic A."/>
            <person name="Ireland A."/>
            <person name="Larimer J."/>
            <person name="McCowan C."/>
            <person name="Murphy C."/>
            <person name="Pearson M."/>
            <person name="Poon T.W."/>
            <person name="Priest M."/>
            <person name="Roberts A."/>
            <person name="Saif S."/>
            <person name="Shea T."/>
            <person name="Sisk P."/>
            <person name="Sykes S."/>
            <person name="Wortman J."/>
            <person name="Nusbaum C."/>
            <person name="Birren B."/>
        </authorList>
    </citation>
    <scope>NUCLEOTIDE SEQUENCE [LARGE SCALE GENOMIC DNA]</scope>
    <source>
        <strain evidence="10">ATCC 38817</strain>
    </source>
</reference>
<dbReference type="PANTHER" id="PTHR13007:SF19">
    <property type="entry name" value="PRE-MRNA-SPLICING FACTOR 18"/>
    <property type="match status" value="1"/>
</dbReference>